<feature type="transmembrane region" description="Helical" evidence="1">
    <location>
        <begin position="159"/>
        <end position="180"/>
    </location>
</feature>
<dbReference type="AlphaFoldDB" id="A0A501XNY7"/>
<feature type="transmembrane region" description="Helical" evidence="1">
    <location>
        <begin position="52"/>
        <end position="74"/>
    </location>
</feature>
<gene>
    <name evidence="2" type="ORF">FJQ54_06425</name>
</gene>
<feature type="transmembrane region" description="Helical" evidence="1">
    <location>
        <begin position="86"/>
        <end position="107"/>
    </location>
</feature>
<dbReference type="Proteomes" id="UP000319897">
    <property type="component" value="Unassembled WGS sequence"/>
</dbReference>
<feature type="transmembrane region" description="Helical" evidence="1">
    <location>
        <begin position="12"/>
        <end position="32"/>
    </location>
</feature>
<proteinExistence type="predicted"/>
<evidence type="ECO:0000313" key="2">
    <source>
        <dbReference type="EMBL" id="TPE62165.1"/>
    </source>
</evidence>
<evidence type="ECO:0000256" key="1">
    <source>
        <dbReference type="SAM" id="Phobius"/>
    </source>
</evidence>
<dbReference type="Pfam" id="PF14329">
    <property type="entry name" value="DUF4386"/>
    <property type="match status" value="1"/>
</dbReference>
<evidence type="ECO:0000313" key="3">
    <source>
        <dbReference type="Proteomes" id="UP000319897"/>
    </source>
</evidence>
<dbReference type="InterPro" id="IPR025495">
    <property type="entry name" value="DUF4386"/>
</dbReference>
<reference evidence="2 3" key="1">
    <citation type="submission" date="2019-06" db="EMBL/GenBank/DDBJ databases">
        <authorList>
            <person name="Lee I."/>
            <person name="Jang G.I."/>
            <person name="Hwang C.Y."/>
        </authorList>
    </citation>
    <scope>NUCLEOTIDE SEQUENCE [LARGE SCALE GENOMIC DNA]</scope>
    <source>
        <strain evidence="2 3">PAMC 28131</strain>
    </source>
</reference>
<organism evidence="2 3">
    <name type="scientific">Sandaracinobacter neustonicus</name>
    <dbReference type="NCBI Taxonomy" id="1715348"/>
    <lineage>
        <taxon>Bacteria</taxon>
        <taxon>Pseudomonadati</taxon>
        <taxon>Pseudomonadota</taxon>
        <taxon>Alphaproteobacteria</taxon>
        <taxon>Sphingomonadales</taxon>
        <taxon>Sphingosinicellaceae</taxon>
        <taxon>Sandaracinobacter</taxon>
    </lineage>
</organism>
<comment type="caution">
    <text evidence="2">The sequence shown here is derived from an EMBL/GenBank/DDBJ whole genome shotgun (WGS) entry which is preliminary data.</text>
</comment>
<keyword evidence="1" id="KW-1133">Transmembrane helix</keyword>
<dbReference type="EMBL" id="VFSU01000019">
    <property type="protein sequence ID" value="TPE62165.1"/>
    <property type="molecule type" value="Genomic_DNA"/>
</dbReference>
<feature type="transmembrane region" description="Helical" evidence="1">
    <location>
        <begin position="132"/>
        <end position="152"/>
    </location>
</feature>
<sequence length="216" mass="23013">MRPARISQARLAGLAYLAVVLTGMFALAYVPSALGLGVDNGANSLLIAGRPGFYRLGLLGLLANQVAFVLLPLLLWRLLARHGATLAALMVAFALTGVPVVLSALGFRLDALALLPDHAAAALALDAARNRMLIGMTFWGLWLLPLGVLVWRSGVAPRWLAGLLMLGCFGYLLQVAYDMLALDMPGPLNSVVRLPAMLGEIGFCLWLLLFGGRVRI</sequence>
<keyword evidence="1" id="KW-0812">Transmembrane</keyword>
<name>A0A501XNY7_9SPHN</name>
<keyword evidence="3" id="KW-1185">Reference proteome</keyword>
<feature type="transmembrane region" description="Helical" evidence="1">
    <location>
        <begin position="192"/>
        <end position="210"/>
    </location>
</feature>
<dbReference type="OrthoDB" id="5421633at2"/>
<keyword evidence="1" id="KW-0472">Membrane</keyword>
<dbReference type="RefSeq" id="WP_140927590.1">
    <property type="nucleotide sequence ID" value="NZ_VFSU01000019.1"/>
</dbReference>
<protein>
    <submittedName>
        <fullName evidence="2">DUF4386 domain-containing protein</fullName>
    </submittedName>
</protein>
<accession>A0A501XNY7</accession>